<dbReference type="PANTHER" id="PTHR10039:SF14">
    <property type="entry name" value="NACHT DOMAIN-CONTAINING PROTEIN"/>
    <property type="match status" value="1"/>
</dbReference>
<dbReference type="Gene3D" id="3.40.50.300">
    <property type="entry name" value="P-loop containing nucleotide triphosphate hydrolases"/>
    <property type="match status" value="1"/>
</dbReference>
<dbReference type="InterPro" id="IPR027417">
    <property type="entry name" value="P-loop_NTPase"/>
</dbReference>
<evidence type="ECO:0000256" key="1">
    <source>
        <dbReference type="ARBA" id="ARBA00022737"/>
    </source>
</evidence>
<sequence length="839" mass="93916">MASLFHGISNVSISGGTFVINDFKTQIAASSAQDKLSAATAHGALHNSAVRSDVSKCHRGTRTRVLHFCSRWAKGASHEGVSVLWLKGGAGAGKSAIMQTLAVWCARQELLLGGFFFSRTDPTRNIADVLIPTLVYQLTILYPFVMEVLSPIIEQDPLIFKKSLMDQLIGLLVPPLRYIVQCGAIGGEPRLPGIFIIDALDECNHSQQQQSIIQMIAVVLYDHSIPVKFLISSRPEHTISDALLFLRQRYKFVTMISLSDEVDAEADILKFIEDRFSKICRTHPFRGNIPTGWPPVGDVKTLVEKSSSHFIYASTVMKYIASTKELPVRSLQVVLGLRVSRTGSPFADLDALYHHILGSAAYTDQVLQILALCIYSSLPPFLSIISHMLGWPYDDVELFLFDMVALVQVGELYPMTNGVQLLHASLGDFLRNQSRSQALYIDEAAYHASSMVQCFALLDRFSQYGVSIRPQWPITSGRTGYDYSLLGKQIFLSITKLGVGVEARNILKQYDLHAFHDRIIRLAPDEDFLGEAESILNYVEAVRLAGIDDGGYLCRVTLEQFFDILQFYLEKDIGQVASAILPMIFSGYSMAAIRNIVFHCGGENPSWCREETTSYLLMCDTTSMVTGKDMPPIFDNLNLGILNSARHRVHASAQRMAVAAQVMLEYVSRHQPRPPFSKATLLQTPHKLWLRSRKTGKHIATGSPKLASAFHRQCRNYRLNDKPLPHKYYSKRLHNYLGLLLLPETPSSDICSLLLLEAILWTLPKAAHCDGLLRYAGMTFPRAVYQRSPTLARRVLRCLDMYNTTVREAKLSKLATRIDNGSPNALMERAQFYDVNRQD</sequence>
<comment type="caution">
    <text evidence="3">The sequence shown here is derived from an EMBL/GenBank/DDBJ whole genome shotgun (WGS) entry which is preliminary data.</text>
</comment>
<feature type="domain" description="Nephrocystin 3-like N-terminal" evidence="2">
    <location>
        <begin position="71"/>
        <end position="234"/>
    </location>
</feature>
<keyword evidence="1" id="KW-0677">Repeat</keyword>
<reference evidence="3 4" key="1">
    <citation type="journal article" date="2020" name="ISME J.">
        <title>Uncovering the hidden diversity of litter-decomposition mechanisms in mushroom-forming fungi.</title>
        <authorList>
            <person name="Floudas D."/>
            <person name="Bentzer J."/>
            <person name="Ahren D."/>
            <person name="Johansson T."/>
            <person name="Persson P."/>
            <person name="Tunlid A."/>
        </authorList>
    </citation>
    <scope>NUCLEOTIDE SEQUENCE [LARGE SCALE GENOMIC DNA]</scope>
    <source>
        <strain evidence="3 4">CBS 101986</strain>
    </source>
</reference>
<dbReference type="InterPro" id="IPR056884">
    <property type="entry name" value="NPHP3-like_N"/>
</dbReference>
<protein>
    <recommendedName>
        <fullName evidence="2">Nephrocystin 3-like N-terminal domain-containing protein</fullName>
    </recommendedName>
</protein>
<dbReference type="PANTHER" id="PTHR10039">
    <property type="entry name" value="AMELOGENIN"/>
    <property type="match status" value="1"/>
</dbReference>
<name>A0A8H5B989_9AGAR</name>
<dbReference type="Pfam" id="PF24883">
    <property type="entry name" value="NPHP3_N"/>
    <property type="match status" value="1"/>
</dbReference>
<accession>A0A8H5B989</accession>
<keyword evidence="4" id="KW-1185">Reference proteome</keyword>
<proteinExistence type="predicted"/>
<organism evidence="3 4">
    <name type="scientific">Psilocybe cf. subviscida</name>
    <dbReference type="NCBI Taxonomy" id="2480587"/>
    <lineage>
        <taxon>Eukaryota</taxon>
        <taxon>Fungi</taxon>
        <taxon>Dikarya</taxon>
        <taxon>Basidiomycota</taxon>
        <taxon>Agaricomycotina</taxon>
        <taxon>Agaricomycetes</taxon>
        <taxon>Agaricomycetidae</taxon>
        <taxon>Agaricales</taxon>
        <taxon>Agaricineae</taxon>
        <taxon>Strophariaceae</taxon>
        <taxon>Psilocybe</taxon>
    </lineage>
</organism>
<dbReference type="AlphaFoldDB" id="A0A8H5B989"/>
<dbReference type="SUPFAM" id="SSF52540">
    <property type="entry name" value="P-loop containing nucleoside triphosphate hydrolases"/>
    <property type="match status" value="1"/>
</dbReference>
<evidence type="ECO:0000313" key="3">
    <source>
        <dbReference type="EMBL" id="KAF5318571.1"/>
    </source>
</evidence>
<dbReference type="Proteomes" id="UP000567179">
    <property type="component" value="Unassembled WGS sequence"/>
</dbReference>
<dbReference type="EMBL" id="JAACJJ010000030">
    <property type="protein sequence ID" value="KAF5318571.1"/>
    <property type="molecule type" value="Genomic_DNA"/>
</dbReference>
<evidence type="ECO:0000259" key="2">
    <source>
        <dbReference type="Pfam" id="PF24883"/>
    </source>
</evidence>
<evidence type="ECO:0000313" key="4">
    <source>
        <dbReference type="Proteomes" id="UP000567179"/>
    </source>
</evidence>
<dbReference type="OrthoDB" id="206617at2759"/>
<gene>
    <name evidence="3" type="ORF">D9619_010987</name>
</gene>